<dbReference type="GO" id="GO:0000288">
    <property type="term" value="P:nuclear-transcribed mRNA catabolic process, deadenylation-dependent decay"/>
    <property type="evidence" value="ECO:0007669"/>
    <property type="project" value="EnsemblFungi"/>
</dbReference>
<dbReference type="InterPro" id="IPR000504">
    <property type="entry name" value="RRM_dom"/>
</dbReference>
<dbReference type="InterPro" id="IPR001313">
    <property type="entry name" value="Pumilio_RNA-bd_rpt"/>
</dbReference>
<evidence type="ECO:0000259" key="7">
    <source>
        <dbReference type="PROSITE" id="PS50102"/>
    </source>
</evidence>
<protein>
    <submittedName>
        <fullName evidence="9">LADA_0F08724g1_1</fullName>
    </submittedName>
</protein>
<keyword evidence="1" id="KW-0597">Phosphoprotein</keyword>
<feature type="compositionally biased region" description="Low complexity" evidence="6">
    <location>
        <begin position="87"/>
        <end position="102"/>
    </location>
</feature>
<dbReference type="GO" id="GO:0032473">
    <property type="term" value="C:cytoplasmic side of mitochondrial outer membrane"/>
    <property type="evidence" value="ECO:0007669"/>
    <property type="project" value="EnsemblFungi"/>
</dbReference>
<evidence type="ECO:0000313" key="10">
    <source>
        <dbReference type="Proteomes" id="UP000190274"/>
    </source>
</evidence>
<dbReference type="AlphaFoldDB" id="A0A1G4JKX8"/>
<dbReference type="PROSITE" id="PS50102">
    <property type="entry name" value="RRM"/>
    <property type="match status" value="1"/>
</dbReference>
<feature type="domain" description="PUM-HD" evidence="8">
    <location>
        <begin position="568"/>
        <end position="925"/>
    </location>
</feature>
<dbReference type="OrthoDB" id="2017782at2759"/>
<feature type="repeat" description="Pumilio" evidence="5">
    <location>
        <begin position="631"/>
        <end position="666"/>
    </location>
</feature>
<dbReference type="InterPro" id="IPR016024">
    <property type="entry name" value="ARM-type_fold"/>
</dbReference>
<keyword evidence="2" id="KW-0677">Repeat</keyword>
<dbReference type="GO" id="GO:0051654">
    <property type="term" value="P:establishment of mitochondrion localization"/>
    <property type="evidence" value="ECO:0007669"/>
    <property type="project" value="EnsemblFungi"/>
</dbReference>
<dbReference type="GO" id="GO:0003729">
    <property type="term" value="F:mRNA binding"/>
    <property type="evidence" value="ECO:0007669"/>
    <property type="project" value="EnsemblFungi"/>
</dbReference>
<evidence type="ECO:0000256" key="2">
    <source>
        <dbReference type="ARBA" id="ARBA00022737"/>
    </source>
</evidence>
<dbReference type="GO" id="GO:0031503">
    <property type="term" value="P:protein-containing complex localization"/>
    <property type="evidence" value="ECO:0007669"/>
    <property type="project" value="EnsemblFungi"/>
</dbReference>
<dbReference type="InterPro" id="IPR012677">
    <property type="entry name" value="Nucleotide-bd_a/b_plait_sf"/>
</dbReference>
<dbReference type="Proteomes" id="UP000190274">
    <property type="component" value="Chromosome F"/>
</dbReference>
<gene>
    <name evidence="9" type="ORF">LADA_0F08724G</name>
</gene>
<sequence length="1109" mass="119109">MEKPKASQKHGLTQIPEATDPGITLPIYEDDLSGGDPNQPQKLGSYRVRAGKFSNTLSNLLPTISAKLHHSRKASGTPKHPPETVLSGSSSENTSQSQVSLSGQITPPEPTQAFADDFAGQHEDALFGPTAPPGRNSGESFSFNLNGHALHPSSSNTVSRTRNNTVSSQVTSFSAVPSASGNLWSNNNPSHNDMHTNSGLPAGPFAATVSPLNDYSSNAYFEMAKSGGAHPTNHQNSSNLTVPGMGAGNAPGASAGTAGIWNSRQRSHSNASSIYTDAPIYENLTQNRSRASTFGVGLEPAPAVSNTIPPTIQHIQSGPTVIDDVDPRSINWVTTDPSVPAINQISNLLPTNTVSISNVYSLQQQQPQLSNAINLTSTSLATLCLRFGNVTSARTLKRINMAIVEFDSVESAMRAKDALHGKEVSLVGAPSFVSFAKVLPMHQQAMSSSHSLNSGSTVGPQSLLQEQLYNGSVTFQQQGNVSIPVLNGPAQQQALNQSHSQTQQPQLQAQQQQQHRSSSSNANSNHHPGSSHGNSEKEPCPFPLPPPGIAEYIHALEDTISSFGTSHDSAQTRKVVKNAIVNRRTADTADFGPLPDPLPNREFDAPKLREIRKAIDLNSMSDIEIEQLVIAMLDELPELCSDYLGNTIVQKLFEHSSVVVKDIMLRQTNKYLTSMGVHKNGTWACQKIITMANTPRQKMLVVKGVEKYCTPLFNDQFGNYVTQCVLKFGFPWNNFIFEHIISNFWTIAQNRYGARAVRACLEAHDLITREQLLVLSGMIVLYTEYLATNSNGALLVTWFLDTCTLPHRHSLLAPKLATNIVELCCHKLASLTVLKVLNYRGDDRAKRLILDTIFGKKESDVPSPHLGQILSDTNYGPTFLYKVLTMSLLEGDVRVHVVQQLRRALLEINPTSQHRRLMEEVGLGGTAVVPSTAPSVSMPSKHRPSMSHVFSPEGVGHMRNMSVGSNLSSGSRPRALSNSALGAIPATAGLQNVGNPGSAATNPIAQNQKLGIPGGFYNYPGGFPVSGGNSRGGLPIVGDDLTSQFDMLSLQNTTQISLPQLSMSNSGGTYNTNNNSISNGSSSNGNGNGNNYLKPGNSNSGNMYGMFGS</sequence>
<keyword evidence="10" id="KW-1185">Reference proteome</keyword>
<evidence type="ECO:0000256" key="1">
    <source>
        <dbReference type="ARBA" id="ARBA00022553"/>
    </source>
</evidence>
<feature type="compositionally biased region" description="Low complexity" evidence="6">
    <location>
        <begin position="1064"/>
        <end position="1092"/>
    </location>
</feature>
<reference evidence="9 10" key="1">
    <citation type="submission" date="2016-03" db="EMBL/GenBank/DDBJ databases">
        <authorList>
            <person name="Devillers H."/>
        </authorList>
    </citation>
    <scope>NUCLEOTIDE SEQUENCE [LARGE SCALE GENOMIC DNA]</scope>
    <source>
        <strain evidence="9">CBS 10888</strain>
    </source>
</reference>
<keyword evidence="3 4" id="KW-0694">RNA-binding</keyword>
<name>A0A1G4JKX8_9SACH</name>
<organism evidence="9 10">
    <name type="scientific">Lachancea dasiensis</name>
    <dbReference type="NCBI Taxonomy" id="1072105"/>
    <lineage>
        <taxon>Eukaryota</taxon>
        <taxon>Fungi</taxon>
        <taxon>Dikarya</taxon>
        <taxon>Ascomycota</taxon>
        <taxon>Saccharomycotina</taxon>
        <taxon>Saccharomycetes</taxon>
        <taxon>Saccharomycetales</taxon>
        <taxon>Saccharomycetaceae</taxon>
        <taxon>Lachancea</taxon>
    </lineage>
</organism>
<feature type="compositionally biased region" description="Low complexity" evidence="6">
    <location>
        <begin position="495"/>
        <end position="533"/>
    </location>
</feature>
<dbReference type="STRING" id="1266660.A0A1G4JKX8"/>
<feature type="domain" description="RRM" evidence="7">
    <location>
        <begin position="352"/>
        <end position="438"/>
    </location>
</feature>
<dbReference type="GO" id="GO:0009277">
    <property type="term" value="C:fungal-type cell wall"/>
    <property type="evidence" value="ECO:0007669"/>
    <property type="project" value="EnsemblFungi"/>
</dbReference>
<dbReference type="InterPro" id="IPR011989">
    <property type="entry name" value="ARM-like"/>
</dbReference>
<dbReference type="InterPro" id="IPR033133">
    <property type="entry name" value="PUM-HD"/>
</dbReference>
<dbReference type="Gene3D" id="1.25.10.10">
    <property type="entry name" value="Leucine-rich Repeat Variant"/>
    <property type="match status" value="1"/>
</dbReference>
<feature type="region of interest" description="Disordered" evidence="6">
    <location>
        <begin position="1059"/>
        <end position="1099"/>
    </location>
</feature>
<evidence type="ECO:0000313" key="9">
    <source>
        <dbReference type="EMBL" id="SCU91211.1"/>
    </source>
</evidence>
<evidence type="ECO:0000256" key="5">
    <source>
        <dbReference type="PROSITE-ProRule" id="PRU00317"/>
    </source>
</evidence>
<dbReference type="PROSITE" id="PS50302">
    <property type="entry name" value="PUM"/>
    <property type="match status" value="1"/>
</dbReference>
<evidence type="ECO:0000256" key="3">
    <source>
        <dbReference type="ARBA" id="ARBA00022884"/>
    </source>
</evidence>
<dbReference type="PROSITE" id="PS50303">
    <property type="entry name" value="PUM_HD"/>
    <property type="match status" value="1"/>
</dbReference>
<evidence type="ECO:0000259" key="8">
    <source>
        <dbReference type="PROSITE" id="PS50303"/>
    </source>
</evidence>
<feature type="region of interest" description="Disordered" evidence="6">
    <location>
        <begin position="1"/>
        <end position="43"/>
    </location>
</feature>
<dbReference type="Gene3D" id="3.30.70.330">
    <property type="match status" value="1"/>
</dbReference>
<feature type="region of interest" description="Disordered" evidence="6">
    <location>
        <begin position="491"/>
        <end position="546"/>
    </location>
</feature>
<accession>A0A1G4JKX8</accession>
<dbReference type="SMART" id="SM00025">
    <property type="entry name" value="Pumilio"/>
    <property type="match status" value="6"/>
</dbReference>
<dbReference type="SUPFAM" id="SSF54928">
    <property type="entry name" value="RNA-binding domain, RBD"/>
    <property type="match status" value="1"/>
</dbReference>
<dbReference type="Pfam" id="PF00806">
    <property type="entry name" value="PUF"/>
    <property type="match status" value="3"/>
</dbReference>
<feature type="region of interest" description="Disordered" evidence="6">
    <location>
        <begin position="68"/>
        <end position="165"/>
    </location>
</feature>
<dbReference type="PANTHER" id="PTHR47093:SF1">
    <property type="entry name" value="PROTEIN JSN1-RELATED"/>
    <property type="match status" value="1"/>
</dbReference>
<dbReference type="FunFam" id="3.30.70.330:FF:000617">
    <property type="entry name" value="Puf family protein"/>
    <property type="match status" value="1"/>
</dbReference>
<proteinExistence type="predicted"/>
<dbReference type="InterPro" id="IPR052645">
    <property type="entry name" value="Pumilio_domain_protein"/>
</dbReference>
<dbReference type="SUPFAM" id="SSF48371">
    <property type="entry name" value="ARM repeat"/>
    <property type="match status" value="1"/>
</dbReference>
<evidence type="ECO:0000256" key="4">
    <source>
        <dbReference type="PROSITE-ProRule" id="PRU00176"/>
    </source>
</evidence>
<dbReference type="PANTHER" id="PTHR47093">
    <property type="entry name" value="PROTEIN JSN1-RELATED"/>
    <property type="match status" value="1"/>
</dbReference>
<feature type="compositionally biased region" description="Low complexity" evidence="6">
    <location>
        <begin position="153"/>
        <end position="165"/>
    </location>
</feature>
<dbReference type="FunFam" id="1.25.10.10:FF:000167">
    <property type="entry name" value="RNA binding protein Jsn1"/>
    <property type="match status" value="1"/>
</dbReference>
<evidence type="ECO:0000256" key="6">
    <source>
        <dbReference type="SAM" id="MobiDB-lite"/>
    </source>
</evidence>
<dbReference type="InterPro" id="IPR035979">
    <property type="entry name" value="RBD_domain_sf"/>
</dbReference>
<dbReference type="Pfam" id="PF00076">
    <property type="entry name" value="RRM_1"/>
    <property type="match status" value="1"/>
</dbReference>
<dbReference type="EMBL" id="LT598458">
    <property type="protein sequence ID" value="SCU91211.1"/>
    <property type="molecule type" value="Genomic_DNA"/>
</dbReference>